<comment type="caution">
    <text evidence="9">The sequence shown here is derived from an EMBL/GenBank/DDBJ whole genome shotgun (WGS) entry which is preliminary data.</text>
</comment>
<dbReference type="PANTHER" id="PTHR30269:SF0">
    <property type="entry name" value="MEMBRANE TRANSPORTER PROTEIN YFCA-RELATED"/>
    <property type="match status" value="1"/>
</dbReference>
<dbReference type="GO" id="GO:0005886">
    <property type="term" value="C:plasma membrane"/>
    <property type="evidence" value="ECO:0007669"/>
    <property type="project" value="UniProtKB-SubCell"/>
</dbReference>
<evidence type="ECO:0000256" key="4">
    <source>
        <dbReference type="ARBA" id="ARBA00022475"/>
    </source>
</evidence>
<evidence type="ECO:0000256" key="2">
    <source>
        <dbReference type="ARBA" id="ARBA00009142"/>
    </source>
</evidence>
<feature type="transmembrane region" description="Helical" evidence="8">
    <location>
        <begin position="78"/>
        <end position="96"/>
    </location>
</feature>
<dbReference type="EMBL" id="BBWU01000016">
    <property type="protein sequence ID" value="GAO38609.1"/>
    <property type="molecule type" value="Genomic_DNA"/>
</dbReference>
<accession>A0A0E9MM50</accession>
<keyword evidence="7 8" id="KW-0472">Membrane</keyword>
<feature type="transmembrane region" description="Helical" evidence="8">
    <location>
        <begin position="108"/>
        <end position="126"/>
    </location>
</feature>
<keyword evidence="5 8" id="KW-0812">Transmembrane</keyword>
<dbReference type="Proteomes" id="UP000033202">
    <property type="component" value="Unassembled WGS sequence"/>
</dbReference>
<dbReference type="STRING" id="1219043.SCH01S_16_01280"/>
<keyword evidence="6 8" id="KW-1133">Transmembrane helix</keyword>
<evidence type="ECO:0000313" key="9">
    <source>
        <dbReference type="EMBL" id="GAO38609.1"/>
    </source>
</evidence>
<feature type="transmembrane region" description="Helical" evidence="8">
    <location>
        <begin position="162"/>
        <end position="188"/>
    </location>
</feature>
<evidence type="ECO:0000313" key="10">
    <source>
        <dbReference type="Proteomes" id="UP000033202"/>
    </source>
</evidence>
<dbReference type="PANTHER" id="PTHR30269">
    <property type="entry name" value="TRANSMEMBRANE PROTEIN YFCA"/>
    <property type="match status" value="1"/>
</dbReference>
<reference evidence="9 10" key="1">
    <citation type="submission" date="2015-04" db="EMBL/GenBank/DDBJ databases">
        <title>Whole genome shotgun sequence of Sphingomonas changbaiensis NBRC 104936.</title>
        <authorList>
            <person name="Katano-Makiyama Y."/>
            <person name="Hosoyama A."/>
            <person name="Hashimoto M."/>
            <person name="Noguchi M."/>
            <person name="Tsuchikane K."/>
            <person name="Ohji S."/>
            <person name="Yamazoe A."/>
            <person name="Ichikawa N."/>
            <person name="Kimura A."/>
            <person name="Fujita N."/>
        </authorList>
    </citation>
    <scope>NUCLEOTIDE SEQUENCE [LARGE SCALE GENOMIC DNA]</scope>
    <source>
        <strain evidence="9 10">NBRC 104936</strain>
    </source>
</reference>
<comment type="similarity">
    <text evidence="2 8">Belongs to the 4-toluene sulfonate uptake permease (TSUP) (TC 2.A.102) family.</text>
</comment>
<keyword evidence="10" id="KW-1185">Reference proteome</keyword>
<keyword evidence="3" id="KW-0813">Transport</keyword>
<dbReference type="Pfam" id="PF01925">
    <property type="entry name" value="TauE"/>
    <property type="match status" value="1"/>
</dbReference>
<evidence type="ECO:0000256" key="5">
    <source>
        <dbReference type="ARBA" id="ARBA00022692"/>
    </source>
</evidence>
<name>A0A0E9MM50_9SPHN</name>
<sequence length="228" mass="23127">MAGGGSILTFPALIAAGLPPISANVTNTVALLPGYIGGVIGQARDLKGQAPRLWLLAPLALIGGLAGGYLILVSSEKLFQALVPWLLLGGCALLGVQDRIRGALQRRSGVLGIGWAILPVFLAAIYGGYFGAGLSVIFLAVLGLTLDDSLTRLNGLKQALALAANLAAVLLFAGSGRLAWSAALVMAMGSLFGGALGGRLASAISPTALRFLVIAIGVGVAVLFFVRR</sequence>
<dbReference type="InterPro" id="IPR002781">
    <property type="entry name" value="TM_pro_TauE-like"/>
</dbReference>
<evidence type="ECO:0000256" key="8">
    <source>
        <dbReference type="RuleBase" id="RU363041"/>
    </source>
</evidence>
<evidence type="ECO:0000256" key="3">
    <source>
        <dbReference type="ARBA" id="ARBA00022448"/>
    </source>
</evidence>
<protein>
    <recommendedName>
        <fullName evidence="8">Probable membrane transporter protein</fullName>
    </recommendedName>
</protein>
<evidence type="ECO:0000256" key="7">
    <source>
        <dbReference type="ARBA" id="ARBA00023136"/>
    </source>
</evidence>
<evidence type="ECO:0000256" key="6">
    <source>
        <dbReference type="ARBA" id="ARBA00022989"/>
    </source>
</evidence>
<feature type="transmembrane region" description="Helical" evidence="8">
    <location>
        <begin position="208"/>
        <end position="226"/>
    </location>
</feature>
<comment type="subcellular location">
    <subcellularLocation>
        <location evidence="1 8">Cell membrane</location>
        <topology evidence="1 8">Multi-pass membrane protein</topology>
    </subcellularLocation>
</comment>
<keyword evidence="4 8" id="KW-1003">Cell membrane</keyword>
<dbReference type="InterPro" id="IPR052017">
    <property type="entry name" value="TSUP"/>
</dbReference>
<feature type="transmembrane region" description="Helical" evidence="8">
    <location>
        <begin position="53"/>
        <end position="72"/>
    </location>
</feature>
<organism evidence="9 10">
    <name type="scientific">Sphingomonas changbaiensis NBRC 104936</name>
    <dbReference type="NCBI Taxonomy" id="1219043"/>
    <lineage>
        <taxon>Bacteria</taxon>
        <taxon>Pseudomonadati</taxon>
        <taxon>Pseudomonadota</taxon>
        <taxon>Alphaproteobacteria</taxon>
        <taxon>Sphingomonadales</taxon>
        <taxon>Sphingomonadaceae</taxon>
        <taxon>Sphingomonas</taxon>
    </lineage>
</organism>
<evidence type="ECO:0000256" key="1">
    <source>
        <dbReference type="ARBA" id="ARBA00004651"/>
    </source>
</evidence>
<dbReference type="AlphaFoldDB" id="A0A0E9MM50"/>
<proteinExistence type="inferred from homology"/>
<gene>
    <name evidence="9" type="ORF">SCH01S_16_01280</name>
</gene>